<dbReference type="Proteomes" id="UP000192247">
    <property type="component" value="Unassembled WGS sequence"/>
</dbReference>
<proteinExistence type="predicted"/>
<dbReference type="InParanoid" id="A0A1V9XVL6"/>
<keyword evidence="1" id="KW-0472">Membrane</keyword>
<comment type="caution">
    <text evidence="2">The sequence shown here is derived from an EMBL/GenBank/DDBJ whole genome shotgun (WGS) entry which is preliminary data.</text>
</comment>
<dbReference type="AlphaFoldDB" id="A0A1V9XVL6"/>
<dbReference type="OrthoDB" id="6508008at2759"/>
<keyword evidence="1" id="KW-1133">Transmembrane helix</keyword>
<gene>
    <name evidence="2" type="ORF">BIW11_07080</name>
</gene>
<sequence length="226" mass="25249">MLYGWKISCIPATVNSIITIAEFATINYSFLVTEASKQDGQVVLDNRQIIPGWGGPVGPWGGYGSWPWYGGMSTIMFAALIYSLSVLPAMMQLFNHYHSYHHHGPPHRSPVSNFVNGFLGIKRRSDDGGDEFDLPDTLLRMASSDTVGRGIKIAKNVVTEWPGASNDCKAMYVCQLTRELVKLSSTSGEMENEIRQKRDTEPRKAHGVRDECVAKFKKCRRDVLFS</sequence>
<evidence type="ECO:0000313" key="3">
    <source>
        <dbReference type="Proteomes" id="UP000192247"/>
    </source>
</evidence>
<evidence type="ECO:0000256" key="1">
    <source>
        <dbReference type="SAM" id="Phobius"/>
    </source>
</evidence>
<accession>A0A1V9XVL6</accession>
<protein>
    <submittedName>
        <fullName evidence="2">Uncharacterized protein</fullName>
    </submittedName>
</protein>
<keyword evidence="3" id="KW-1185">Reference proteome</keyword>
<evidence type="ECO:0000313" key="2">
    <source>
        <dbReference type="EMBL" id="OQR77463.1"/>
    </source>
</evidence>
<organism evidence="2 3">
    <name type="scientific">Tropilaelaps mercedesae</name>
    <dbReference type="NCBI Taxonomy" id="418985"/>
    <lineage>
        <taxon>Eukaryota</taxon>
        <taxon>Metazoa</taxon>
        <taxon>Ecdysozoa</taxon>
        <taxon>Arthropoda</taxon>
        <taxon>Chelicerata</taxon>
        <taxon>Arachnida</taxon>
        <taxon>Acari</taxon>
        <taxon>Parasitiformes</taxon>
        <taxon>Mesostigmata</taxon>
        <taxon>Gamasina</taxon>
        <taxon>Dermanyssoidea</taxon>
        <taxon>Laelapidae</taxon>
        <taxon>Tropilaelaps</taxon>
    </lineage>
</organism>
<name>A0A1V9XVL6_9ACAR</name>
<keyword evidence="1" id="KW-0812">Transmembrane</keyword>
<dbReference type="EMBL" id="MNPL01003492">
    <property type="protein sequence ID" value="OQR77463.1"/>
    <property type="molecule type" value="Genomic_DNA"/>
</dbReference>
<reference evidence="2 3" key="1">
    <citation type="journal article" date="2017" name="Gigascience">
        <title>Draft genome of the honey bee ectoparasitic mite, Tropilaelaps mercedesae, is shaped by the parasitic life history.</title>
        <authorList>
            <person name="Dong X."/>
            <person name="Armstrong S.D."/>
            <person name="Xia D."/>
            <person name="Makepeace B.L."/>
            <person name="Darby A.C."/>
            <person name="Kadowaki T."/>
        </authorList>
    </citation>
    <scope>NUCLEOTIDE SEQUENCE [LARGE SCALE GENOMIC DNA]</scope>
    <source>
        <strain evidence="2">Wuxi-XJTLU</strain>
    </source>
</reference>
<feature type="transmembrane region" description="Helical" evidence="1">
    <location>
        <begin position="66"/>
        <end position="87"/>
    </location>
</feature>